<keyword evidence="3" id="KW-0520">NAD</keyword>
<evidence type="ECO:0000256" key="7">
    <source>
        <dbReference type="ARBA" id="ARBA00038870"/>
    </source>
</evidence>
<dbReference type="GO" id="GO:0016054">
    <property type="term" value="P:organic acid catabolic process"/>
    <property type="evidence" value="ECO:0007669"/>
    <property type="project" value="UniProtKB-ARBA"/>
</dbReference>
<evidence type="ECO:0000256" key="8">
    <source>
        <dbReference type="ARBA" id="ARBA00039407"/>
    </source>
</evidence>
<dbReference type="EC" id="1.1.1.411" evidence="7"/>
<evidence type="ECO:0000256" key="4">
    <source>
        <dbReference type="ARBA" id="ARBA00023277"/>
    </source>
</evidence>
<feature type="domain" description="3-hydroxyisobutyrate dehydrogenase-like NAD-binding" evidence="12">
    <location>
        <begin position="203"/>
        <end position="323"/>
    </location>
</feature>
<dbReference type="InterPro" id="IPR008927">
    <property type="entry name" value="6-PGluconate_DH-like_C_sf"/>
</dbReference>
<comment type="function">
    <text evidence="5">Catalyzes oxidation of L-threonate to 2-oxo-tetronate. Can use either NAD(+) or NADP(+) as cosubstrate, with a preference for NAD(+).</text>
</comment>
<accession>A0A1G6W8D1</accession>
<evidence type="ECO:0000256" key="9">
    <source>
        <dbReference type="ARBA" id="ARBA00047312"/>
    </source>
</evidence>
<protein>
    <recommendedName>
        <fullName evidence="8">L-threonate dehydrogenase</fullName>
        <ecNumber evidence="7">1.1.1.411</ecNumber>
    </recommendedName>
</protein>
<proteinExistence type="inferred from homology"/>
<evidence type="ECO:0000256" key="5">
    <source>
        <dbReference type="ARBA" id="ARBA00037062"/>
    </source>
</evidence>
<dbReference type="PROSITE" id="PS00895">
    <property type="entry name" value="3_HYDROXYISOBUT_DH"/>
    <property type="match status" value="1"/>
</dbReference>
<dbReference type="GO" id="GO:0016616">
    <property type="term" value="F:oxidoreductase activity, acting on the CH-OH group of donors, NAD or NADP as acceptor"/>
    <property type="evidence" value="ECO:0007669"/>
    <property type="project" value="InterPro"/>
</dbReference>
<dbReference type="Gene3D" id="3.40.50.720">
    <property type="entry name" value="NAD(P)-binding Rossmann-like Domain"/>
    <property type="match status" value="1"/>
</dbReference>
<dbReference type="GO" id="GO:0051287">
    <property type="term" value="F:NAD binding"/>
    <property type="evidence" value="ECO:0007669"/>
    <property type="project" value="InterPro"/>
</dbReference>
<dbReference type="InterPro" id="IPR015815">
    <property type="entry name" value="HIBADH-related"/>
</dbReference>
<dbReference type="PANTHER" id="PTHR43060">
    <property type="entry name" value="3-HYDROXYISOBUTYRATE DEHYDROGENASE-LIKE 1, MITOCHONDRIAL-RELATED"/>
    <property type="match status" value="1"/>
</dbReference>
<dbReference type="SUPFAM" id="SSF51735">
    <property type="entry name" value="NAD(P)-binding Rossmann-fold domains"/>
    <property type="match status" value="1"/>
</dbReference>
<dbReference type="Proteomes" id="UP000199245">
    <property type="component" value="Unassembled WGS sequence"/>
</dbReference>
<evidence type="ECO:0000313" key="13">
    <source>
        <dbReference type="EMBL" id="SDD62068.1"/>
    </source>
</evidence>
<dbReference type="PANTHER" id="PTHR43060:SF17">
    <property type="entry name" value="L-THREONATE DEHYDROGENASE"/>
    <property type="match status" value="1"/>
</dbReference>
<dbReference type="InterPro" id="IPR029154">
    <property type="entry name" value="HIBADH-like_NADP-bd"/>
</dbReference>
<evidence type="ECO:0000256" key="6">
    <source>
        <dbReference type="ARBA" id="ARBA00037979"/>
    </source>
</evidence>
<feature type="active site" evidence="10">
    <location>
        <position position="209"/>
    </location>
</feature>
<keyword evidence="4" id="KW-0119">Carbohydrate metabolism</keyword>
<name>A0A1G6W8D1_9BRAD</name>
<organism evidence="13 14">
    <name type="scientific">Bradyrhizobium brasilense</name>
    <dbReference type="NCBI Taxonomy" id="1419277"/>
    <lineage>
        <taxon>Bacteria</taxon>
        <taxon>Pseudomonadati</taxon>
        <taxon>Pseudomonadota</taxon>
        <taxon>Alphaproteobacteria</taxon>
        <taxon>Hyphomicrobiales</taxon>
        <taxon>Nitrobacteraceae</taxon>
        <taxon>Bradyrhizobium</taxon>
    </lineage>
</organism>
<dbReference type="InterPro" id="IPR006115">
    <property type="entry name" value="6PGDH_NADP-bd"/>
</dbReference>
<dbReference type="InterPro" id="IPR013328">
    <property type="entry name" value="6PGD_dom2"/>
</dbReference>
<evidence type="ECO:0000313" key="14">
    <source>
        <dbReference type="Proteomes" id="UP000199245"/>
    </source>
</evidence>
<comment type="catalytic activity">
    <reaction evidence="9">
        <text>L-threonate + NAD(+) = 2-dehydro-L-erythronate + NADH + H(+)</text>
        <dbReference type="Rhea" id="RHEA:52548"/>
        <dbReference type="ChEBI" id="CHEBI:15378"/>
        <dbReference type="ChEBI" id="CHEBI:57540"/>
        <dbReference type="ChEBI" id="CHEBI:57561"/>
        <dbReference type="ChEBI" id="CHEBI:57945"/>
        <dbReference type="ChEBI" id="CHEBI:136669"/>
        <dbReference type="EC" id="1.1.1.411"/>
    </reaction>
</comment>
<dbReference type="EMBL" id="FMZW01000013">
    <property type="protein sequence ID" value="SDD62068.1"/>
    <property type="molecule type" value="Genomic_DNA"/>
</dbReference>
<evidence type="ECO:0000256" key="2">
    <source>
        <dbReference type="ARBA" id="ARBA00023002"/>
    </source>
</evidence>
<evidence type="ECO:0000256" key="1">
    <source>
        <dbReference type="ARBA" id="ARBA00022857"/>
    </source>
</evidence>
<sequence>MNRARKAALAQSGSRFSEKVMLKQLKMFRDRHMSSSATSRVAVIGLGSMGYGMATSLRRAGFEVTGCDVSADAVARFVADGGKGAKSPAEAARDADIVVSVVVNAAQTEAILFGKDGVAETLAKDAVFISSATMDPDIARRLAKQLEATGRHYLDAPISGGAQRAAQGELTILASGSAAAFAKARPALDAMAAKLYELGDAAGQGAAFKMINQLLAGVHIAAASEAIAFAAKQGLDIRKVYEVITASAGNSWMFENRMPHVLDGDYAPRSAVEIFVKDLGIIQDMARNARFPVPVSAAALQMFLMTAAAGMGRDDDASVARMYAQVTGTKLPGEK</sequence>
<dbReference type="InterPro" id="IPR050006">
    <property type="entry name" value="LtnD"/>
</dbReference>
<evidence type="ECO:0000259" key="11">
    <source>
        <dbReference type="Pfam" id="PF03446"/>
    </source>
</evidence>
<gene>
    <name evidence="13" type="ORF">SAMN05216337_101383</name>
</gene>
<dbReference type="GO" id="GO:0050661">
    <property type="term" value="F:NADP binding"/>
    <property type="evidence" value="ECO:0007669"/>
    <property type="project" value="InterPro"/>
</dbReference>
<dbReference type="InterPro" id="IPR002204">
    <property type="entry name" value="3-OH-isobutyrate_DH-rel_CS"/>
</dbReference>
<evidence type="ECO:0000256" key="10">
    <source>
        <dbReference type="PIRSR" id="PIRSR000103-1"/>
    </source>
</evidence>
<reference evidence="13 14" key="1">
    <citation type="submission" date="2016-10" db="EMBL/GenBank/DDBJ databases">
        <authorList>
            <person name="de Groot N.N."/>
        </authorList>
    </citation>
    <scope>NUCLEOTIDE SEQUENCE [LARGE SCALE GENOMIC DNA]</scope>
    <source>
        <strain evidence="13 14">R5</strain>
    </source>
</reference>
<keyword evidence="2" id="KW-0560">Oxidoreductase</keyword>
<dbReference type="SUPFAM" id="SSF48179">
    <property type="entry name" value="6-phosphogluconate dehydrogenase C-terminal domain-like"/>
    <property type="match status" value="1"/>
</dbReference>
<dbReference type="NCBIfam" id="NF043037">
    <property type="entry name" value="ThreonDh"/>
    <property type="match status" value="1"/>
</dbReference>
<dbReference type="PIRSF" id="PIRSF000103">
    <property type="entry name" value="HIBADH"/>
    <property type="match status" value="1"/>
</dbReference>
<dbReference type="Pfam" id="PF14833">
    <property type="entry name" value="NAD_binding_11"/>
    <property type="match status" value="1"/>
</dbReference>
<dbReference type="AlphaFoldDB" id="A0A1G6W8D1"/>
<comment type="similarity">
    <text evidence="6">Belongs to the HIBADH-related family. L-threonate dehydrogenase subfamily.</text>
</comment>
<feature type="domain" description="6-phosphogluconate dehydrogenase NADP-binding" evidence="11">
    <location>
        <begin position="40"/>
        <end position="198"/>
    </location>
</feature>
<evidence type="ECO:0000256" key="3">
    <source>
        <dbReference type="ARBA" id="ARBA00023027"/>
    </source>
</evidence>
<dbReference type="Gene3D" id="1.10.1040.10">
    <property type="entry name" value="N-(1-d-carboxylethyl)-l-norvaline Dehydrogenase, domain 2"/>
    <property type="match status" value="1"/>
</dbReference>
<dbReference type="Pfam" id="PF03446">
    <property type="entry name" value="NAD_binding_2"/>
    <property type="match status" value="1"/>
</dbReference>
<evidence type="ECO:0000259" key="12">
    <source>
        <dbReference type="Pfam" id="PF14833"/>
    </source>
</evidence>
<dbReference type="InterPro" id="IPR036291">
    <property type="entry name" value="NAD(P)-bd_dom_sf"/>
</dbReference>
<dbReference type="RefSeq" id="WP_283809507.1">
    <property type="nucleotide sequence ID" value="NZ_FMZW01000013.1"/>
</dbReference>
<keyword evidence="1" id="KW-0521">NADP</keyword>